<comment type="caution">
    <text evidence="1">The sequence shown here is derived from an EMBL/GenBank/DDBJ whole genome shotgun (WGS) entry which is preliminary data.</text>
</comment>
<gene>
    <name evidence="1" type="ORF">M6B38_139600</name>
</gene>
<dbReference type="Proteomes" id="UP001140949">
    <property type="component" value="Unassembled WGS sequence"/>
</dbReference>
<keyword evidence="2" id="KW-1185">Reference proteome</keyword>
<evidence type="ECO:0000313" key="1">
    <source>
        <dbReference type="EMBL" id="KAJ6813982.1"/>
    </source>
</evidence>
<dbReference type="AlphaFoldDB" id="A0AAX6FCA4"/>
<dbReference type="EMBL" id="JANAVB010029820">
    <property type="protein sequence ID" value="KAJ6813982.1"/>
    <property type="molecule type" value="Genomic_DNA"/>
</dbReference>
<evidence type="ECO:0000313" key="2">
    <source>
        <dbReference type="Proteomes" id="UP001140949"/>
    </source>
</evidence>
<name>A0AAX6FCA4_IRIPA</name>
<proteinExistence type="predicted"/>
<organism evidence="1 2">
    <name type="scientific">Iris pallida</name>
    <name type="common">Sweet iris</name>
    <dbReference type="NCBI Taxonomy" id="29817"/>
    <lineage>
        <taxon>Eukaryota</taxon>
        <taxon>Viridiplantae</taxon>
        <taxon>Streptophyta</taxon>
        <taxon>Embryophyta</taxon>
        <taxon>Tracheophyta</taxon>
        <taxon>Spermatophyta</taxon>
        <taxon>Magnoliopsida</taxon>
        <taxon>Liliopsida</taxon>
        <taxon>Asparagales</taxon>
        <taxon>Iridaceae</taxon>
        <taxon>Iridoideae</taxon>
        <taxon>Irideae</taxon>
        <taxon>Iris</taxon>
    </lineage>
</organism>
<protein>
    <submittedName>
        <fullName evidence="1">Serine/threonine-protein kinase TOR</fullName>
    </submittedName>
</protein>
<dbReference type="GO" id="GO:0016301">
    <property type="term" value="F:kinase activity"/>
    <property type="evidence" value="ECO:0007669"/>
    <property type="project" value="UniProtKB-KW"/>
</dbReference>
<reference evidence="1" key="1">
    <citation type="journal article" date="2023" name="GigaByte">
        <title>Genome assembly of the bearded iris, Iris pallida Lam.</title>
        <authorList>
            <person name="Bruccoleri R.E."/>
            <person name="Oakeley E.J."/>
            <person name="Faust A.M.E."/>
            <person name="Altorfer M."/>
            <person name="Dessus-Babus S."/>
            <person name="Burckhardt D."/>
            <person name="Oertli M."/>
            <person name="Naumann U."/>
            <person name="Petersen F."/>
            <person name="Wong J."/>
        </authorList>
    </citation>
    <scope>NUCLEOTIDE SEQUENCE</scope>
    <source>
        <strain evidence="1">GSM-AAB239-AS_SAM_17_03QT</strain>
    </source>
</reference>
<accession>A0AAX6FCA4</accession>
<reference evidence="1" key="2">
    <citation type="submission" date="2023-04" db="EMBL/GenBank/DDBJ databases">
        <authorList>
            <person name="Bruccoleri R.E."/>
            <person name="Oakeley E.J."/>
            <person name="Faust A.-M."/>
            <person name="Dessus-Babus S."/>
            <person name="Altorfer M."/>
            <person name="Burckhardt D."/>
            <person name="Oertli M."/>
            <person name="Naumann U."/>
            <person name="Petersen F."/>
            <person name="Wong J."/>
        </authorList>
    </citation>
    <scope>NUCLEOTIDE SEQUENCE</scope>
    <source>
        <strain evidence="1">GSM-AAB239-AS_SAM_17_03QT</strain>
        <tissue evidence="1">Leaf</tissue>
    </source>
</reference>
<keyword evidence="1" id="KW-0808">Transferase</keyword>
<keyword evidence="1" id="KW-0418">Kinase</keyword>
<sequence length="66" mass="7613">MSSIFFFRSTLFLCLLTTKRPKTFKECKELLSIDSSIVCYLIQTSTSFIVHACVRCFTVFFLSSLI</sequence>